<keyword evidence="1 4" id="KW-0479">Metal-binding</keyword>
<evidence type="ECO:0000256" key="2">
    <source>
        <dbReference type="ARBA" id="ARBA00022729"/>
    </source>
</evidence>
<evidence type="ECO:0000313" key="9">
    <source>
        <dbReference type="Proteomes" id="UP000183868"/>
    </source>
</evidence>
<dbReference type="SUPFAM" id="SSF48695">
    <property type="entry name" value="Multiheme cytochromes"/>
    <property type="match status" value="1"/>
</dbReference>
<dbReference type="PROSITE" id="PS51007">
    <property type="entry name" value="CYTC"/>
    <property type="match status" value="1"/>
</dbReference>
<keyword evidence="4" id="KW-0349">Heme</keyword>
<dbReference type="Pfam" id="PF13435">
    <property type="entry name" value="Cytochrome_C554"/>
    <property type="match status" value="1"/>
</dbReference>
<dbReference type="STRING" id="880073.Cabys_2319"/>
<organism evidence="7 8">
    <name type="scientific">Caldithrix abyssi DSM 13497</name>
    <dbReference type="NCBI Taxonomy" id="880073"/>
    <lineage>
        <taxon>Bacteria</taxon>
        <taxon>Pseudomonadati</taxon>
        <taxon>Calditrichota</taxon>
        <taxon>Calditrichia</taxon>
        <taxon>Calditrichales</taxon>
        <taxon>Calditrichaceae</taxon>
        <taxon>Caldithrix</taxon>
    </lineage>
</organism>
<name>H1XWA3_CALAY</name>
<reference evidence="7 8" key="1">
    <citation type="submission" date="2011-09" db="EMBL/GenBank/DDBJ databases">
        <title>The permanent draft genome of Caldithrix abyssi DSM 13497.</title>
        <authorList>
            <consortium name="US DOE Joint Genome Institute (JGI-PGF)"/>
            <person name="Lucas S."/>
            <person name="Han J."/>
            <person name="Lapidus A."/>
            <person name="Bruce D."/>
            <person name="Goodwin L."/>
            <person name="Pitluck S."/>
            <person name="Peters L."/>
            <person name="Kyrpides N."/>
            <person name="Mavromatis K."/>
            <person name="Ivanova N."/>
            <person name="Mikhailova N."/>
            <person name="Chertkov O."/>
            <person name="Detter J.C."/>
            <person name="Tapia R."/>
            <person name="Han C."/>
            <person name="Land M."/>
            <person name="Hauser L."/>
            <person name="Markowitz V."/>
            <person name="Cheng J.-F."/>
            <person name="Hugenholtz P."/>
            <person name="Woyke T."/>
            <person name="Wu D."/>
            <person name="Spring S."/>
            <person name="Brambilla E."/>
            <person name="Klenk H.-P."/>
            <person name="Eisen J.A."/>
        </authorList>
    </citation>
    <scope>NUCLEOTIDE SEQUENCE [LARGE SCALE GENOMIC DNA]</scope>
    <source>
        <strain evidence="7 8">DSM 13497</strain>
    </source>
</reference>
<sequence precursor="true">MRRSFQFLLTLILAVGVLGSFSYAKDFKYVGAAKCKTCHNTKKSGKQYTIWKNGPHAKAMESLKSEASLKYAKEHGIADPSTDPKCTKCHATMAAVDKALIDPKGKLTMEEGVSCESCHGPGSVYKKLSIMKDREKALANGLVLPEEKVCVTCHNEQNPFHKPFNYKEFSAKIAHPTPKKK</sequence>
<dbReference type="EMBL" id="CM001402">
    <property type="protein sequence ID" value="EHO43008.1"/>
    <property type="molecule type" value="Genomic_DNA"/>
</dbReference>
<keyword evidence="8" id="KW-1185">Reference proteome</keyword>
<dbReference type="RefSeq" id="WP_006930467.1">
    <property type="nucleotide sequence ID" value="NZ_CM001402.1"/>
</dbReference>
<dbReference type="EMBL" id="CP018099">
    <property type="protein sequence ID" value="APF19068.1"/>
    <property type="molecule type" value="Genomic_DNA"/>
</dbReference>
<evidence type="ECO:0000313" key="7">
    <source>
        <dbReference type="EMBL" id="EHO43008.1"/>
    </source>
</evidence>
<protein>
    <submittedName>
        <fullName evidence="6">Cytochrome c554 and c-prime</fullName>
    </submittedName>
    <submittedName>
        <fullName evidence="7">YVTN beta-propeller repeat-containing protein</fullName>
    </submittedName>
</protein>
<dbReference type="InterPro" id="IPR023155">
    <property type="entry name" value="Cyt_c-552/4"/>
</dbReference>
<dbReference type="PANTHER" id="PTHR35038">
    <property type="entry name" value="DISSIMILATORY SULFITE REDUCTASE SIRA"/>
    <property type="match status" value="1"/>
</dbReference>
<evidence type="ECO:0000313" key="8">
    <source>
        <dbReference type="Proteomes" id="UP000004671"/>
    </source>
</evidence>
<gene>
    <name evidence="6" type="ORF">Cabys_2319</name>
    <name evidence="7" type="ORF">Calab_3408</name>
</gene>
<keyword evidence="3 4" id="KW-0408">Iron</keyword>
<dbReference type="InterPro" id="IPR036280">
    <property type="entry name" value="Multihaem_cyt_sf"/>
</dbReference>
<evidence type="ECO:0000313" key="6">
    <source>
        <dbReference type="EMBL" id="APF19068.1"/>
    </source>
</evidence>
<dbReference type="KEGG" id="caby:Cabys_2319"/>
<evidence type="ECO:0000256" key="4">
    <source>
        <dbReference type="PROSITE-ProRule" id="PRU00433"/>
    </source>
</evidence>
<keyword evidence="2" id="KW-0732">Signal</keyword>
<dbReference type="GO" id="GO:0020037">
    <property type="term" value="F:heme binding"/>
    <property type="evidence" value="ECO:0007669"/>
    <property type="project" value="InterPro"/>
</dbReference>
<dbReference type="InterPro" id="IPR009056">
    <property type="entry name" value="Cyt_c-like_dom"/>
</dbReference>
<dbReference type="HOGENOM" id="CLU_116684_0_0_0"/>
<dbReference type="Proteomes" id="UP000004671">
    <property type="component" value="Chromosome"/>
</dbReference>
<dbReference type="PaxDb" id="880073-Calab_3408"/>
<dbReference type="AlphaFoldDB" id="H1XWA3"/>
<dbReference type="GO" id="GO:0009055">
    <property type="term" value="F:electron transfer activity"/>
    <property type="evidence" value="ECO:0007669"/>
    <property type="project" value="InterPro"/>
</dbReference>
<dbReference type="eggNOG" id="COG3391">
    <property type="taxonomic scope" value="Bacteria"/>
</dbReference>
<dbReference type="InterPro" id="IPR051829">
    <property type="entry name" value="Multiheme_Cytochr_ET"/>
</dbReference>
<dbReference type="InParanoid" id="H1XWA3"/>
<evidence type="ECO:0000259" key="5">
    <source>
        <dbReference type="PROSITE" id="PS51007"/>
    </source>
</evidence>
<evidence type="ECO:0000256" key="3">
    <source>
        <dbReference type="ARBA" id="ARBA00023004"/>
    </source>
</evidence>
<proteinExistence type="predicted"/>
<feature type="domain" description="Cytochrome c" evidence="5">
    <location>
        <begin position="14"/>
        <end position="147"/>
    </location>
</feature>
<dbReference type="Proteomes" id="UP000183868">
    <property type="component" value="Chromosome"/>
</dbReference>
<dbReference type="GO" id="GO:0046872">
    <property type="term" value="F:metal ion binding"/>
    <property type="evidence" value="ECO:0007669"/>
    <property type="project" value="UniProtKB-KW"/>
</dbReference>
<dbReference type="OrthoDB" id="9814800at2"/>
<accession>H1XWA3</accession>
<reference evidence="6 9" key="2">
    <citation type="submission" date="2016-11" db="EMBL/GenBank/DDBJ databases">
        <title>Genomic analysis of Caldithrix abyssi and proposal of a novel bacterial phylum Caldithrichaeota.</title>
        <authorList>
            <person name="Kublanov I."/>
            <person name="Sigalova O."/>
            <person name="Gavrilov S."/>
            <person name="Lebedinsky A."/>
            <person name="Ivanova N."/>
            <person name="Daum C."/>
            <person name="Reddy T."/>
            <person name="Klenk H.P."/>
            <person name="Goker M."/>
            <person name="Reva O."/>
            <person name="Miroshnichenko M."/>
            <person name="Kyprides N."/>
            <person name="Woyke T."/>
            <person name="Gelfand M."/>
        </authorList>
    </citation>
    <scope>NUCLEOTIDE SEQUENCE [LARGE SCALE GENOMIC DNA]</scope>
    <source>
        <strain evidence="6 9">LF13</strain>
    </source>
</reference>
<evidence type="ECO:0000256" key="1">
    <source>
        <dbReference type="ARBA" id="ARBA00022723"/>
    </source>
</evidence>
<dbReference type="Gene3D" id="1.10.1130.10">
    <property type="entry name" value="Flavocytochrome C3, Chain A"/>
    <property type="match status" value="1"/>
</dbReference>